<comment type="caution">
    <text evidence="8">The sequence shown here is derived from an EMBL/GenBank/DDBJ whole genome shotgun (WGS) entry which is preliminary data.</text>
</comment>
<gene>
    <name evidence="8" type="ORF">TorRG33x02_146710</name>
</gene>
<dbReference type="PANTHER" id="PTHR47172">
    <property type="entry name" value="OS01G0976800 PROTEIN"/>
    <property type="match status" value="1"/>
</dbReference>
<evidence type="ECO:0000313" key="8">
    <source>
        <dbReference type="EMBL" id="PON89527.1"/>
    </source>
</evidence>
<evidence type="ECO:0000256" key="5">
    <source>
        <dbReference type="ARBA" id="ARBA00023163"/>
    </source>
</evidence>
<sequence>MGTVDLSEKKPLPDHTSENKKCCVDCRTTRTPLYRKKMVSVVRLRKGRERKRERTHNHTRTHATSSTSTATITNTSSATATTENDTKDGRERGLSKTLKVRLMALGKEVLSHRLSSPSVVVKKQRCRRRRKLGEEEQAAVLLMALSCGSVFA</sequence>
<evidence type="ECO:0000256" key="1">
    <source>
        <dbReference type="ARBA" id="ARBA00022723"/>
    </source>
</evidence>
<evidence type="ECO:0000256" key="4">
    <source>
        <dbReference type="ARBA" id="ARBA00023015"/>
    </source>
</evidence>
<dbReference type="GO" id="GO:0003677">
    <property type="term" value="F:DNA binding"/>
    <property type="evidence" value="ECO:0007669"/>
    <property type="project" value="UniProtKB-ARBA"/>
</dbReference>
<feature type="compositionally biased region" description="Basic residues" evidence="7">
    <location>
        <begin position="45"/>
        <end position="61"/>
    </location>
</feature>
<accession>A0A2P5EVH5</accession>
<keyword evidence="1" id="KW-0479">Metal-binding</keyword>
<evidence type="ECO:0000256" key="2">
    <source>
        <dbReference type="ARBA" id="ARBA00022771"/>
    </source>
</evidence>
<dbReference type="OrthoDB" id="1160381at2759"/>
<keyword evidence="5" id="KW-0804">Transcription</keyword>
<feature type="region of interest" description="Disordered" evidence="7">
    <location>
        <begin position="45"/>
        <end position="93"/>
    </location>
</feature>
<protein>
    <submittedName>
        <fullName evidence="8">GATA transcription factor</fullName>
    </submittedName>
</protein>
<keyword evidence="4" id="KW-0805">Transcription regulation</keyword>
<organism evidence="8 9">
    <name type="scientific">Trema orientale</name>
    <name type="common">Charcoal tree</name>
    <name type="synonym">Celtis orientalis</name>
    <dbReference type="NCBI Taxonomy" id="63057"/>
    <lineage>
        <taxon>Eukaryota</taxon>
        <taxon>Viridiplantae</taxon>
        <taxon>Streptophyta</taxon>
        <taxon>Embryophyta</taxon>
        <taxon>Tracheophyta</taxon>
        <taxon>Spermatophyta</taxon>
        <taxon>Magnoliopsida</taxon>
        <taxon>eudicotyledons</taxon>
        <taxon>Gunneridae</taxon>
        <taxon>Pentapetalae</taxon>
        <taxon>rosids</taxon>
        <taxon>fabids</taxon>
        <taxon>Rosales</taxon>
        <taxon>Cannabaceae</taxon>
        <taxon>Trema</taxon>
    </lineage>
</organism>
<dbReference type="Proteomes" id="UP000237000">
    <property type="component" value="Unassembled WGS sequence"/>
</dbReference>
<feature type="compositionally biased region" description="Basic and acidic residues" evidence="7">
    <location>
        <begin position="84"/>
        <end position="93"/>
    </location>
</feature>
<reference evidence="9" key="1">
    <citation type="submission" date="2016-06" db="EMBL/GenBank/DDBJ databases">
        <title>Parallel loss of symbiosis genes in relatives of nitrogen-fixing non-legume Parasponia.</title>
        <authorList>
            <person name="Van Velzen R."/>
            <person name="Holmer R."/>
            <person name="Bu F."/>
            <person name="Rutten L."/>
            <person name="Van Zeijl A."/>
            <person name="Liu W."/>
            <person name="Santuari L."/>
            <person name="Cao Q."/>
            <person name="Sharma T."/>
            <person name="Shen D."/>
            <person name="Roswanjaya Y."/>
            <person name="Wardhani T."/>
            <person name="Kalhor M.S."/>
            <person name="Jansen J."/>
            <person name="Van den Hoogen J."/>
            <person name="Gungor B."/>
            <person name="Hartog M."/>
            <person name="Hontelez J."/>
            <person name="Verver J."/>
            <person name="Yang W.-C."/>
            <person name="Schijlen E."/>
            <person name="Repin R."/>
            <person name="Schilthuizen M."/>
            <person name="Schranz E."/>
            <person name="Heidstra R."/>
            <person name="Miyata K."/>
            <person name="Fedorova E."/>
            <person name="Kohlen W."/>
            <person name="Bisseling T."/>
            <person name="Smit S."/>
            <person name="Geurts R."/>
        </authorList>
    </citation>
    <scope>NUCLEOTIDE SEQUENCE [LARGE SCALE GENOMIC DNA]</scope>
    <source>
        <strain evidence="9">cv. RG33-2</strain>
    </source>
</reference>
<keyword evidence="2" id="KW-0863">Zinc-finger</keyword>
<dbReference type="AlphaFoldDB" id="A0A2P5EVH5"/>
<dbReference type="InParanoid" id="A0A2P5EVH5"/>
<dbReference type="PANTHER" id="PTHR47172:SF9">
    <property type="entry name" value="GATA TRANSCRIPTION FACTOR 23"/>
    <property type="match status" value="1"/>
</dbReference>
<name>A0A2P5EVH5_TREOI</name>
<evidence type="ECO:0000256" key="7">
    <source>
        <dbReference type="SAM" id="MobiDB-lite"/>
    </source>
</evidence>
<evidence type="ECO:0000256" key="6">
    <source>
        <dbReference type="ARBA" id="ARBA00024019"/>
    </source>
</evidence>
<dbReference type="STRING" id="63057.A0A2P5EVH5"/>
<evidence type="ECO:0000313" key="9">
    <source>
        <dbReference type="Proteomes" id="UP000237000"/>
    </source>
</evidence>
<dbReference type="EMBL" id="JXTC01000093">
    <property type="protein sequence ID" value="PON89527.1"/>
    <property type="molecule type" value="Genomic_DNA"/>
</dbReference>
<proteinExistence type="inferred from homology"/>
<dbReference type="GO" id="GO:0008270">
    <property type="term" value="F:zinc ion binding"/>
    <property type="evidence" value="ECO:0007669"/>
    <property type="project" value="UniProtKB-KW"/>
</dbReference>
<evidence type="ECO:0000256" key="3">
    <source>
        <dbReference type="ARBA" id="ARBA00022833"/>
    </source>
</evidence>
<keyword evidence="9" id="KW-1185">Reference proteome</keyword>
<feature type="region of interest" description="Disordered" evidence="7">
    <location>
        <begin position="1"/>
        <end position="20"/>
    </location>
</feature>
<feature type="compositionally biased region" description="Low complexity" evidence="7">
    <location>
        <begin position="62"/>
        <end position="83"/>
    </location>
</feature>
<keyword evidence="3" id="KW-0862">Zinc</keyword>
<comment type="similarity">
    <text evidence="6">Belongs to the type IV zinc-finger family. Class B subfamily.</text>
</comment>